<organism evidence="2 3">
    <name type="scientific">Streptomyces aurantiacus JA 4570</name>
    <dbReference type="NCBI Taxonomy" id="1286094"/>
    <lineage>
        <taxon>Bacteria</taxon>
        <taxon>Bacillati</taxon>
        <taxon>Actinomycetota</taxon>
        <taxon>Actinomycetes</taxon>
        <taxon>Kitasatosporales</taxon>
        <taxon>Streptomycetaceae</taxon>
        <taxon>Streptomyces</taxon>
        <taxon>Streptomyces aurantiacus group</taxon>
    </lineage>
</organism>
<feature type="region of interest" description="Disordered" evidence="1">
    <location>
        <begin position="119"/>
        <end position="141"/>
    </location>
</feature>
<evidence type="ECO:0000313" key="3">
    <source>
        <dbReference type="Proteomes" id="UP000014629"/>
    </source>
</evidence>
<gene>
    <name evidence="2" type="ORF">STRAU_1913</name>
</gene>
<protein>
    <submittedName>
        <fullName evidence="2">Uncharacterized protein</fullName>
    </submittedName>
</protein>
<comment type="caution">
    <text evidence="2">The sequence shown here is derived from an EMBL/GenBank/DDBJ whole genome shotgun (WGS) entry which is preliminary data.</text>
</comment>
<evidence type="ECO:0000313" key="2">
    <source>
        <dbReference type="EMBL" id="EPH45012.1"/>
    </source>
</evidence>
<dbReference type="AlphaFoldDB" id="S4AUB6"/>
<accession>S4AUB6</accession>
<dbReference type="EMBL" id="AOPZ01000069">
    <property type="protein sequence ID" value="EPH45012.1"/>
    <property type="molecule type" value="Genomic_DNA"/>
</dbReference>
<proteinExistence type="predicted"/>
<dbReference type="Pfam" id="PF19953">
    <property type="entry name" value="EACC1"/>
    <property type="match status" value="1"/>
</dbReference>
<dbReference type="Proteomes" id="UP000014629">
    <property type="component" value="Unassembled WGS sequence"/>
</dbReference>
<dbReference type="InterPro" id="IPR045428">
    <property type="entry name" value="EACC1"/>
</dbReference>
<evidence type="ECO:0000256" key="1">
    <source>
        <dbReference type="SAM" id="MobiDB-lite"/>
    </source>
</evidence>
<reference evidence="2 3" key="1">
    <citation type="submission" date="2013-02" db="EMBL/GenBank/DDBJ databases">
        <title>Draft Genome Sequence of Streptomyces aurantiacus, Which Produces Setomimycin.</title>
        <authorList>
            <person name="Gruening B.A."/>
            <person name="Praeg A."/>
            <person name="Erxleben A."/>
            <person name="Guenther S."/>
            <person name="Mueller M."/>
        </authorList>
    </citation>
    <scope>NUCLEOTIDE SEQUENCE [LARGE SCALE GENOMIC DNA]</scope>
    <source>
        <strain evidence="2 3">JA 4570</strain>
    </source>
</reference>
<dbReference type="PATRIC" id="fig|1286094.4.peg.1891"/>
<dbReference type="RefSeq" id="WP_016640043.1">
    <property type="nucleotide sequence ID" value="NZ_AOPZ01000069.1"/>
</dbReference>
<sequence length="141" mass="14413">MKVRLTFDDGAGGEPAEAGDHVDHAASLYRWLASDAELRGRAEVSIGADPSSQEHMGGVPELVDVVLTHAVALGGLVVAVATWRGSRPRPPQVRIERDGVTVTVHDGSAETVERVLRALGADPPGADPPGGEPGPGGGSGE</sequence>
<keyword evidence="3" id="KW-1185">Reference proteome</keyword>
<name>S4AUB6_9ACTN</name>